<accession>A0A1I7X0P9</accession>
<proteinExistence type="predicted"/>
<name>A0A1I7X0P9_HETBA</name>
<dbReference type="Proteomes" id="UP000095283">
    <property type="component" value="Unplaced"/>
</dbReference>
<dbReference type="AlphaFoldDB" id="A0A1I7X0P9"/>
<protein>
    <submittedName>
        <fullName evidence="2">Copine domain-containing protein</fullName>
    </submittedName>
</protein>
<reference evidence="2" key="1">
    <citation type="submission" date="2016-11" db="UniProtKB">
        <authorList>
            <consortium name="WormBaseParasite"/>
        </authorList>
    </citation>
    <scope>IDENTIFICATION</scope>
</reference>
<evidence type="ECO:0000313" key="1">
    <source>
        <dbReference type="Proteomes" id="UP000095283"/>
    </source>
</evidence>
<evidence type="ECO:0000313" key="2">
    <source>
        <dbReference type="WBParaSite" id="Hba_11007"/>
    </source>
</evidence>
<sequence length="60" mass="6990">MPRTRRSVASTVETTTVLLLAPVPLYYQCDKYYDLIQELKPYFTHSVKILFIGYGFQKDA</sequence>
<dbReference type="WBParaSite" id="Hba_11007">
    <property type="protein sequence ID" value="Hba_11007"/>
    <property type="gene ID" value="Hba_11007"/>
</dbReference>
<organism evidence="1 2">
    <name type="scientific">Heterorhabditis bacteriophora</name>
    <name type="common">Entomopathogenic nematode worm</name>
    <dbReference type="NCBI Taxonomy" id="37862"/>
    <lineage>
        <taxon>Eukaryota</taxon>
        <taxon>Metazoa</taxon>
        <taxon>Ecdysozoa</taxon>
        <taxon>Nematoda</taxon>
        <taxon>Chromadorea</taxon>
        <taxon>Rhabditida</taxon>
        <taxon>Rhabditina</taxon>
        <taxon>Rhabditomorpha</taxon>
        <taxon>Strongyloidea</taxon>
        <taxon>Heterorhabditidae</taxon>
        <taxon>Heterorhabditis</taxon>
    </lineage>
</organism>
<keyword evidence="1" id="KW-1185">Reference proteome</keyword>